<gene>
    <name evidence="2" type="ORF">P3W85_24180</name>
</gene>
<organism evidence="2 3">
    <name type="scientific">Cupriavidus basilensis</name>
    <dbReference type="NCBI Taxonomy" id="68895"/>
    <lineage>
        <taxon>Bacteria</taxon>
        <taxon>Pseudomonadati</taxon>
        <taxon>Pseudomonadota</taxon>
        <taxon>Betaproteobacteria</taxon>
        <taxon>Burkholderiales</taxon>
        <taxon>Burkholderiaceae</taxon>
        <taxon>Cupriavidus</taxon>
    </lineage>
</organism>
<accession>A0ABT6ATS6</accession>
<comment type="caution">
    <text evidence="2">The sequence shown here is derived from an EMBL/GenBank/DDBJ whole genome shotgun (WGS) entry which is preliminary data.</text>
</comment>
<evidence type="ECO:0000313" key="2">
    <source>
        <dbReference type="EMBL" id="MDF3836025.1"/>
    </source>
</evidence>
<keyword evidence="3" id="KW-1185">Reference proteome</keyword>
<name>A0ABT6ATS6_9BURK</name>
<dbReference type="Proteomes" id="UP001216674">
    <property type="component" value="Unassembled WGS sequence"/>
</dbReference>
<dbReference type="RefSeq" id="WP_276266632.1">
    <property type="nucleotide sequence ID" value="NZ_JARJLM010000403.1"/>
</dbReference>
<evidence type="ECO:0000313" key="3">
    <source>
        <dbReference type="Proteomes" id="UP001216674"/>
    </source>
</evidence>
<reference evidence="2 3" key="1">
    <citation type="submission" date="2023-03" db="EMBL/GenBank/DDBJ databases">
        <title>Draft assemblies of triclosan tolerant bacteria isolated from returned activated sludge.</title>
        <authorList>
            <person name="Van Hamelsveld S."/>
        </authorList>
    </citation>
    <scope>NUCLEOTIDE SEQUENCE [LARGE SCALE GENOMIC DNA]</scope>
    <source>
        <strain evidence="2 3">GW210010_S58</strain>
    </source>
</reference>
<protein>
    <recommendedName>
        <fullName evidence="4">Transmembrane protein</fullName>
    </recommendedName>
</protein>
<feature type="signal peptide" evidence="1">
    <location>
        <begin position="1"/>
        <end position="28"/>
    </location>
</feature>
<dbReference type="EMBL" id="JARJLM010000403">
    <property type="protein sequence ID" value="MDF3836025.1"/>
    <property type="molecule type" value="Genomic_DNA"/>
</dbReference>
<keyword evidence="1" id="KW-0732">Signal</keyword>
<proteinExistence type="predicted"/>
<feature type="chain" id="PRO_5047256033" description="Transmembrane protein" evidence="1">
    <location>
        <begin position="29"/>
        <end position="199"/>
    </location>
</feature>
<evidence type="ECO:0000256" key="1">
    <source>
        <dbReference type="SAM" id="SignalP"/>
    </source>
</evidence>
<sequence>MSHPWFSRLSASALATVIAVAAIGAALAACSPRYDWRTIQSNEGAYAALYPGKPTGAAREVAIAGRRLPMTMDAARVDETLFAVGVVTLPADDAALREAALASMQAGLLGNLGPHSADAVKTRKVTVMSAATPAVALAGVELQVAAVSPQDQSPRRLTARLVASGVHVYQAVVLEAGEAARDQRQAEQIDQFLTGFHPF</sequence>
<evidence type="ECO:0008006" key="4">
    <source>
        <dbReference type="Google" id="ProtNLM"/>
    </source>
</evidence>